<dbReference type="SMART" id="SM00179">
    <property type="entry name" value="EGF_CA"/>
    <property type="match status" value="3"/>
</dbReference>
<protein>
    <submittedName>
        <fullName evidence="13">Fibropellin-1-like</fullName>
    </submittedName>
</protein>
<dbReference type="Proteomes" id="UP000001554">
    <property type="component" value="Chromosome 4"/>
</dbReference>
<keyword evidence="1 6" id="KW-0245">EGF-like domain</keyword>
<reference evidence="13" key="2">
    <citation type="submission" date="2025-08" db="UniProtKB">
        <authorList>
            <consortium name="RefSeq"/>
        </authorList>
    </citation>
    <scope>IDENTIFICATION</scope>
    <source>
        <strain evidence="13">S238N-H82</strain>
        <tissue evidence="13">Testes</tissue>
    </source>
</reference>
<feature type="non-terminal residue" evidence="13">
    <location>
        <position position="525"/>
    </location>
</feature>
<dbReference type="GO" id="GO:0005112">
    <property type="term" value="F:Notch binding"/>
    <property type="evidence" value="ECO:0000318"/>
    <property type="project" value="GO_Central"/>
</dbReference>
<dbReference type="Pfam" id="PF12661">
    <property type="entry name" value="hEGF"/>
    <property type="match status" value="2"/>
</dbReference>
<dbReference type="FunFam" id="2.10.25.10:FF:000004">
    <property type="entry name" value="Neurogenic locus notch 1"/>
    <property type="match status" value="1"/>
</dbReference>
<feature type="disulfide bond" evidence="6">
    <location>
        <begin position="470"/>
        <end position="479"/>
    </location>
</feature>
<dbReference type="Gene3D" id="3.10.100.10">
    <property type="entry name" value="Mannose-Binding Protein A, subunit A"/>
    <property type="match status" value="1"/>
</dbReference>
<dbReference type="RefSeq" id="XP_035671992.1">
    <property type="nucleotide sequence ID" value="XM_035816099.1"/>
</dbReference>
<dbReference type="InterPro" id="IPR001304">
    <property type="entry name" value="C-type_lectin-like"/>
</dbReference>
<feature type="disulfide bond" evidence="6">
    <location>
        <begin position="253"/>
        <end position="263"/>
    </location>
</feature>
<feature type="compositionally biased region" description="Low complexity" evidence="7">
    <location>
        <begin position="199"/>
        <end position="213"/>
    </location>
</feature>
<feature type="domain" description="EGF-like" evidence="10">
    <location>
        <begin position="286"/>
        <end position="322"/>
    </location>
</feature>
<dbReference type="Gene3D" id="2.10.25.10">
    <property type="entry name" value="Laminin"/>
    <property type="match status" value="4"/>
</dbReference>
<keyword evidence="4 6" id="KW-1015">Disulfide bond</keyword>
<evidence type="ECO:0000256" key="5">
    <source>
        <dbReference type="ARBA" id="ARBA00023180"/>
    </source>
</evidence>
<dbReference type="PANTHER" id="PTHR12916">
    <property type="entry name" value="CYTOCHROME C OXIDASE POLYPEPTIDE VIC-2"/>
    <property type="match status" value="1"/>
</dbReference>
<dbReference type="InterPro" id="IPR000742">
    <property type="entry name" value="EGF"/>
</dbReference>
<dbReference type="InterPro" id="IPR016187">
    <property type="entry name" value="CTDL_fold"/>
</dbReference>
<dbReference type="InterPro" id="IPR013032">
    <property type="entry name" value="EGF-like_CS"/>
</dbReference>
<dbReference type="PROSITE" id="PS01285">
    <property type="entry name" value="FA58C_1"/>
    <property type="match status" value="1"/>
</dbReference>
<sequence>MWTGLLFLAAAIAWPAPAQVTGMSSVVYQPIGVQDVSIIPDGLMTASSQVSGSEAYRGRLNGDGAWQPSGQGTNEFLAVDLQYNRYIFGIQTQGQGDGYVETYRIIYQLDNTTELLLYSEGGGSTKIFSGKSDNETIVQQNFTSYIYARYILVNPQTWSGAPRLRIELLGVDALPTTSSPVTTPPMTTTSTQTTPIVTTTSTQTTPIETTSSPVTTPFIQTTSPVTAPVGPTTFSSVTTTDVPMTSPNPVDNCASSPCVHGTCTNFVASYSCSCKNGWTGTDCDQHIDECASNPCWLGGTCLDHVNGYSCVCPKDATGKNCETATFTGECYRFSSVALTHQEATQACSANSGRMVDVKDEQQQRFLADKIAASNAASNWLAMKAAPATFLYSDGSAIAGPLQWSATTPATPCDLCVLMDSSDNFLANVAPCAEQHNYICQAALKPCDQNVCQNSGVCTSCFNESSKFCECPAGFDGNLCEINIDECASSPCQNGGSCHDGINSYSCSCRTGFHGDHCESGSCGGY</sequence>
<dbReference type="SUPFAM" id="SSF49785">
    <property type="entry name" value="Galactose-binding domain-like"/>
    <property type="match status" value="1"/>
</dbReference>
<dbReference type="InterPro" id="IPR000421">
    <property type="entry name" value="FA58C"/>
</dbReference>
<evidence type="ECO:0000259" key="11">
    <source>
        <dbReference type="PROSITE" id="PS50041"/>
    </source>
</evidence>
<dbReference type="SMART" id="SM00181">
    <property type="entry name" value="EGF"/>
    <property type="match status" value="4"/>
</dbReference>
<feature type="compositionally biased region" description="Polar residues" evidence="7">
    <location>
        <begin position="214"/>
        <end position="223"/>
    </location>
</feature>
<proteinExistence type="predicted"/>
<feature type="domain" description="F5/8 type C" evidence="9">
    <location>
        <begin position="26"/>
        <end position="171"/>
    </location>
</feature>
<dbReference type="InterPro" id="IPR016186">
    <property type="entry name" value="C-type_lectin-like/link_sf"/>
</dbReference>
<dbReference type="Pfam" id="PF00754">
    <property type="entry name" value="F5_F8_type_C"/>
    <property type="match status" value="1"/>
</dbReference>
<organism evidence="12 13">
    <name type="scientific">Branchiostoma floridae</name>
    <name type="common">Florida lancelet</name>
    <name type="synonym">Amphioxus</name>
    <dbReference type="NCBI Taxonomy" id="7739"/>
    <lineage>
        <taxon>Eukaryota</taxon>
        <taxon>Metazoa</taxon>
        <taxon>Chordata</taxon>
        <taxon>Cephalochordata</taxon>
        <taxon>Leptocardii</taxon>
        <taxon>Amphioxiformes</taxon>
        <taxon>Branchiostomatidae</taxon>
        <taxon>Branchiostoma</taxon>
    </lineage>
</organism>
<evidence type="ECO:0000256" key="1">
    <source>
        <dbReference type="ARBA" id="ARBA00022536"/>
    </source>
</evidence>
<evidence type="ECO:0000259" key="9">
    <source>
        <dbReference type="PROSITE" id="PS50022"/>
    </source>
</evidence>
<dbReference type="PROSITE" id="PS50041">
    <property type="entry name" value="C_TYPE_LECTIN_2"/>
    <property type="match status" value="1"/>
</dbReference>
<feature type="disulfide bond" evidence="6">
    <location>
        <begin position="274"/>
        <end position="283"/>
    </location>
</feature>
<dbReference type="PROSITE" id="PS01187">
    <property type="entry name" value="EGF_CA"/>
    <property type="match status" value="1"/>
</dbReference>
<dbReference type="PROSITE" id="PS00022">
    <property type="entry name" value="EGF_1"/>
    <property type="match status" value="4"/>
</dbReference>
<dbReference type="SUPFAM" id="SSF56436">
    <property type="entry name" value="C-type lectin-like"/>
    <property type="match status" value="1"/>
</dbReference>
<feature type="disulfide bond" evidence="6">
    <location>
        <begin position="508"/>
        <end position="517"/>
    </location>
</feature>
<evidence type="ECO:0000256" key="2">
    <source>
        <dbReference type="ARBA" id="ARBA00022729"/>
    </source>
</evidence>
<feature type="chain" id="PRO_5039947838" evidence="8">
    <location>
        <begin position="19"/>
        <end position="525"/>
    </location>
</feature>
<dbReference type="SMART" id="SM00034">
    <property type="entry name" value="CLECT"/>
    <property type="match status" value="1"/>
</dbReference>
<feature type="domain" description="C-type lectin" evidence="11">
    <location>
        <begin position="326"/>
        <end position="440"/>
    </location>
</feature>
<name>A0A9J7KX01_BRAFL</name>
<dbReference type="PROSITE" id="PS50026">
    <property type="entry name" value="EGF_3"/>
    <property type="match status" value="4"/>
</dbReference>
<dbReference type="PROSITE" id="PS00010">
    <property type="entry name" value="ASX_HYDROXYL"/>
    <property type="match status" value="3"/>
</dbReference>
<dbReference type="InterPro" id="IPR008979">
    <property type="entry name" value="Galactose-bd-like_sf"/>
</dbReference>
<dbReference type="FunFam" id="2.10.25.10:FF:000334">
    <property type="entry name" value="protein delta homolog 2 isoform X1"/>
    <property type="match status" value="1"/>
</dbReference>
<feature type="region of interest" description="Disordered" evidence="7">
    <location>
        <begin position="199"/>
        <end position="223"/>
    </location>
</feature>
<keyword evidence="2 8" id="KW-0732">Signal</keyword>
<evidence type="ECO:0000256" key="6">
    <source>
        <dbReference type="PROSITE-ProRule" id="PRU00076"/>
    </source>
</evidence>
<feature type="domain" description="EGF-like" evidence="10">
    <location>
        <begin position="482"/>
        <end position="518"/>
    </location>
</feature>
<keyword evidence="5" id="KW-0325">Glycoprotein</keyword>
<dbReference type="FunFam" id="2.10.25.10:FF:000279">
    <property type="entry name" value="Neurogenic locus notch 1"/>
    <property type="match status" value="1"/>
</dbReference>
<gene>
    <name evidence="13" type="primary">LOC118413001</name>
</gene>
<feature type="domain" description="EGF-like" evidence="10">
    <location>
        <begin position="442"/>
        <end position="480"/>
    </location>
</feature>
<dbReference type="InterPro" id="IPR018097">
    <property type="entry name" value="EGF_Ca-bd_CS"/>
</dbReference>
<feature type="disulfide bond" evidence="6">
    <location>
        <begin position="451"/>
        <end position="468"/>
    </location>
</feature>
<dbReference type="PRINTS" id="PR00010">
    <property type="entry name" value="EGFBLOOD"/>
</dbReference>
<dbReference type="OrthoDB" id="10347806at2759"/>
<accession>A0A9J7KX01</accession>
<dbReference type="SMART" id="SM00231">
    <property type="entry name" value="FA58C"/>
    <property type="match status" value="1"/>
</dbReference>
<dbReference type="CDD" id="cd00057">
    <property type="entry name" value="FA58C"/>
    <property type="match status" value="1"/>
</dbReference>
<dbReference type="KEGG" id="bfo:118413001"/>
<keyword evidence="3" id="KW-0677">Repeat</keyword>
<dbReference type="OMA" id="LNTYTCA"/>
<dbReference type="SUPFAM" id="SSF57196">
    <property type="entry name" value="EGF/Laminin"/>
    <property type="match status" value="4"/>
</dbReference>
<evidence type="ECO:0000256" key="7">
    <source>
        <dbReference type="SAM" id="MobiDB-lite"/>
    </source>
</evidence>
<dbReference type="PROSITE" id="PS50022">
    <property type="entry name" value="FA58C_3"/>
    <property type="match status" value="1"/>
</dbReference>
<dbReference type="PANTHER" id="PTHR12916:SF9">
    <property type="entry name" value="NEUROGENIC LOCUS NOTCH HOMOLOG PROTEIN 1-RELATED"/>
    <property type="match status" value="1"/>
</dbReference>
<dbReference type="InterPro" id="IPR000152">
    <property type="entry name" value="EGF-type_Asp/Asn_hydroxyl_site"/>
</dbReference>
<dbReference type="PROSITE" id="PS01186">
    <property type="entry name" value="EGF_2"/>
    <property type="match status" value="3"/>
</dbReference>
<comment type="caution">
    <text evidence="6">Lacks conserved residue(s) required for the propagation of feature annotation.</text>
</comment>
<evidence type="ECO:0000256" key="3">
    <source>
        <dbReference type="ARBA" id="ARBA00022737"/>
    </source>
</evidence>
<evidence type="ECO:0000256" key="8">
    <source>
        <dbReference type="SAM" id="SignalP"/>
    </source>
</evidence>
<evidence type="ECO:0000313" key="13">
    <source>
        <dbReference type="RefSeq" id="XP_035671992.1"/>
    </source>
</evidence>
<dbReference type="Gene3D" id="2.60.120.260">
    <property type="entry name" value="Galactose-binding domain-like"/>
    <property type="match status" value="1"/>
</dbReference>
<feature type="disulfide bond" evidence="6">
    <location>
        <begin position="312"/>
        <end position="321"/>
    </location>
</feature>
<reference evidence="12" key="1">
    <citation type="journal article" date="2020" name="Nat. Ecol. Evol.">
        <title>Deeply conserved synteny resolves early events in vertebrate evolution.</title>
        <authorList>
            <person name="Simakov O."/>
            <person name="Marletaz F."/>
            <person name="Yue J.X."/>
            <person name="O'Connell B."/>
            <person name="Jenkins J."/>
            <person name="Brandt A."/>
            <person name="Calef R."/>
            <person name="Tung C.H."/>
            <person name="Huang T.K."/>
            <person name="Schmutz J."/>
            <person name="Satoh N."/>
            <person name="Yu J.K."/>
            <person name="Putnam N.H."/>
            <person name="Green R.E."/>
            <person name="Rokhsar D.S."/>
        </authorList>
    </citation>
    <scope>NUCLEOTIDE SEQUENCE [LARGE SCALE GENOMIC DNA]</scope>
    <source>
        <strain evidence="12">S238N-H82</strain>
    </source>
</reference>
<feature type="domain" description="EGF-like" evidence="10">
    <location>
        <begin position="249"/>
        <end position="284"/>
    </location>
</feature>
<dbReference type="GO" id="GO:0007219">
    <property type="term" value="P:Notch signaling pathway"/>
    <property type="evidence" value="ECO:0000318"/>
    <property type="project" value="GO_Central"/>
</dbReference>
<evidence type="ECO:0000313" key="12">
    <source>
        <dbReference type="Proteomes" id="UP000001554"/>
    </source>
</evidence>
<evidence type="ECO:0000256" key="4">
    <source>
        <dbReference type="ARBA" id="ARBA00023157"/>
    </source>
</evidence>
<dbReference type="CDD" id="cd00054">
    <property type="entry name" value="EGF_CA"/>
    <property type="match status" value="3"/>
</dbReference>
<dbReference type="InterPro" id="IPR001881">
    <property type="entry name" value="EGF-like_Ca-bd_dom"/>
</dbReference>
<dbReference type="GO" id="GO:0005509">
    <property type="term" value="F:calcium ion binding"/>
    <property type="evidence" value="ECO:0007669"/>
    <property type="project" value="InterPro"/>
</dbReference>
<dbReference type="GeneID" id="118413001"/>
<evidence type="ECO:0000259" key="10">
    <source>
        <dbReference type="PROSITE" id="PS50026"/>
    </source>
</evidence>
<dbReference type="Pfam" id="PF00008">
    <property type="entry name" value="EGF"/>
    <property type="match status" value="1"/>
</dbReference>
<dbReference type="CDD" id="cd00037">
    <property type="entry name" value="CLECT"/>
    <property type="match status" value="1"/>
</dbReference>
<dbReference type="FunFam" id="2.60.120.260:FF:000205">
    <property type="entry name" value="Uncharacterized protein"/>
    <property type="match status" value="1"/>
</dbReference>
<keyword evidence="12" id="KW-1185">Reference proteome</keyword>
<feature type="signal peptide" evidence="8">
    <location>
        <begin position="1"/>
        <end position="18"/>
    </location>
</feature>
<dbReference type="FunFam" id="3.10.100.10:FF:000107">
    <property type="entry name" value="Uncharacterized protein"/>
    <property type="match status" value="1"/>
</dbReference>
<dbReference type="AlphaFoldDB" id="A0A9J7KX01"/>